<dbReference type="AlphaFoldDB" id="A0A9D4D293"/>
<proteinExistence type="predicted"/>
<dbReference type="Proteomes" id="UP000828390">
    <property type="component" value="Unassembled WGS sequence"/>
</dbReference>
<evidence type="ECO:0000313" key="1">
    <source>
        <dbReference type="EMBL" id="KAH3736844.1"/>
    </source>
</evidence>
<organism evidence="1 2">
    <name type="scientific">Dreissena polymorpha</name>
    <name type="common">Zebra mussel</name>
    <name type="synonym">Mytilus polymorpha</name>
    <dbReference type="NCBI Taxonomy" id="45954"/>
    <lineage>
        <taxon>Eukaryota</taxon>
        <taxon>Metazoa</taxon>
        <taxon>Spiralia</taxon>
        <taxon>Lophotrochozoa</taxon>
        <taxon>Mollusca</taxon>
        <taxon>Bivalvia</taxon>
        <taxon>Autobranchia</taxon>
        <taxon>Heteroconchia</taxon>
        <taxon>Euheterodonta</taxon>
        <taxon>Imparidentia</taxon>
        <taxon>Neoheterodontei</taxon>
        <taxon>Myida</taxon>
        <taxon>Dreissenoidea</taxon>
        <taxon>Dreissenidae</taxon>
        <taxon>Dreissena</taxon>
    </lineage>
</organism>
<dbReference type="EMBL" id="JAIWYP010000011">
    <property type="protein sequence ID" value="KAH3736844.1"/>
    <property type="molecule type" value="Genomic_DNA"/>
</dbReference>
<name>A0A9D4D293_DREPO</name>
<protein>
    <submittedName>
        <fullName evidence="1">Uncharacterized protein</fullName>
    </submittedName>
</protein>
<evidence type="ECO:0000313" key="2">
    <source>
        <dbReference type="Proteomes" id="UP000828390"/>
    </source>
</evidence>
<gene>
    <name evidence="1" type="ORF">DPMN_043418</name>
</gene>
<comment type="caution">
    <text evidence="1">The sequence shown here is derived from an EMBL/GenBank/DDBJ whole genome shotgun (WGS) entry which is preliminary data.</text>
</comment>
<accession>A0A9D4D293</accession>
<sequence length="55" mass="6044">MKDLELPSKFGSRGFVGQSVLKTYGVHWNGTFKADFRRQEDSASNNGYGGRDSSG</sequence>
<keyword evidence="2" id="KW-1185">Reference proteome</keyword>
<reference evidence="1" key="2">
    <citation type="submission" date="2020-11" db="EMBL/GenBank/DDBJ databases">
        <authorList>
            <person name="McCartney M.A."/>
            <person name="Auch B."/>
            <person name="Kono T."/>
            <person name="Mallez S."/>
            <person name="Becker A."/>
            <person name="Gohl D.M."/>
            <person name="Silverstein K.A.T."/>
            <person name="Koren S."/>
            <person name="Bechman K.B."/>
            <person name="Herman A."/>
            <person name="Abrahante J.E."/>
            <person name="Garbe J."/>
        </authorList>
    </citation>
    <scope>NUCLEOTIDE SEQUENCE</scope>
    <source>
        <strain evidence="1">Duluth1</strain>
        <tissue evidence="1">Whole animal</tissue>
    </source>
</reference>
<reference evidence="1" key="1">
    <citation type="journal article" date="2019" name="bioRxiv">
        <title>The Genome of the Zebra Mussel, Dreissena polymorpha: A Resource for Invasive Species Research.</title>
        <authorList>
            <person name="McCartney M.A."/>
            <person name="Auch B."/>
            <person name="Kono T."/>
            <person name="Mallez S."/>
            <person name="Zhang Y."/>
            <person name="Obille A."/>
            <person name="Becker A."/>
            <person name="Abrahante J.E."/>
            <person name="Garbe J."/>
            <person name="Badalamenti J.P."/>
            <person name="Herman A."/>
            <person name="Mangelson H."/>
            <person name="Liachko I."/>
            <person name="Sullivan S."/>
            <person name="Sone E.D."/>
            <person name="Koren S."/>
            <person name="Silverstein K.A.T."/>
            <person name="Beckman K.B."/>
            <person name="Gohl D.M."/>
        </authorList>
    </citation>
    <scope>NUCLEOTIDE SEQUENCE</scope>
    <source>
        <strain evidence="1">Duluth1</strain>
        <tissue evidence="1">Whole animal</tissue>
    </source>
</reference>